<dbReference type="RefSeq" id="WP_024265728.1">
    <property type="nucleotide sequence ID" value="NC_011916.1"/>
</dbReference>
<accession>A0A0H3IZE1</accession>
<dbReference type="KEGG" id="ccs:CCNA_03956"/>
<reference evidence="1 2" key="1">
    <citation type="journal article" date="2010" name="J. Bacteriol.">
        <title>The genetic basis of laboratory adaptation in Caulobacter crescentus.</title>
        <authorList>
            <person name="Marks M.E."/>
            <person name="Castro-Rojas C.M."/>
            <person name="Teiling C."/>
            <person name="Du L."/>
            <person name="Kapatral V."/>
            <person name="Walunas T.L."/>
            <person name="Crosson S."/>
        </authorList>
    </citation>
    <scope>NUCLEOTIDE SEQUENCE [LARGE SCALE GENOMIC DNA]</scope>
    <source>
        <strain evidence="2">NA1000 / CB15N</strain>
    </source>
</reference>
<proteinExistence type="predicted"/>
<protein>
    <submittedName>
        <fullName evidence="1">Uncharacterized protein</fullName>
    </submittedName>
</protein>
<organism evidence="1 2">
    <name type="scientific">Caulobacter vibrioides (strain NA1000 / CB15N)</name>
    <name type="common">Caulobacter crescentus</name>
    <dbReference type="NCBI Taxonomy" id="565050"/>
    <lineage>
        <taxon>Bacteria</taxon>
        <taxon>Pseudomonadati</taxon>
        <taxon>Pseudomonadota</taxon>
        <taxon>Alphaproteobacteria</taxon>
        <taxon>Caulobacterales</taxon>
        <taxon>Caulobacteraceae</taxon>
        <taxon>Caulobacter</taxon>
    </lineage>
</organism>
<dbReference type="EMBL" id="CP001340">
    <property type="protein sequence ID" value="AHI88559.1"/>
    <property type="molecule type" value="Genomic_DNA"/>
</dbReference>
<dbReference type="Proteomes" id="UP000001364">
    <property type="component" value="Chromosome"/>
</dbReference>
<evidence type="ECO:0000313" key="2">
    <source>
        <dbReference type="Proteomes" id="UP000001364"/>
    </source>
</evidence>
<name>A0A0H3IZE1_CAUVN</name>
<keyword evidence="2" id="KW-1185">Reference proteome</keyword>
<gene>
    <name evidence="1" type="ordered locus">CCNA_03956</name>
</gene>
<dbReference type="AlphaFoldDB" id="A0A0H3IZE1"/>
<evidence type="ECO:0000313" key="1">
    <source>
        <dbReference type="EMBL" id="AHI88559.1"/>
    </source>
</evidence>
<dbReference type="HOGENOM" id="CLU_2913964_0_0_5"/>
<sequence>MTRSVPGRIEAWPLPAIEPAQSNRLIRPAPARISLGPTRAGRCAGSAQACFAPGQSGSPSN</sequence>
<dbReference type="RefSeq" id="YP_009020528.1">
    <property type="nucleotide sequence ID" value="NC_011916.1"/>
</dbReference>
<dbReference type="GeneID" id="18668877"/>